<dbReference type="AlphaFoldDB" id="A0A2Z6EVQ0"/>
<proteinExistence type="predicted"/>
<name>A0A2Z6EVQ0_9BURK</name>
<dbReference type="SUPFAM" id="SSF47413">
    <property type="entry name" value="lambda repressor-like DNA-binding domains"/>
    <property type="match status" value="1"/>
</dbReference>
<evidence type="ECO:0000313" key="2">
    <source>
        <dbReference type="Proteomes" id="UP000282597"/>
    </source>
</evidence>
<dbReference type="KEGG" id="mcys:MCB1EB_1369"/>
<dbReference type="CDD" id="cd00093">
    <property type="entry name" value="HTH_XRE"/>
    <property type="match status" value="1"/>
</dbReference>
<dbReference type="Gene3D" id="1.10.260.40">
    <property type="entry name" value="lambda repressor-like DNA-binding domains"/>
    <property type="match status" value="1"/>
</dbReference>
<dbReference type="EMBL" id="AP018150">
    <property type="protein sequence ID" value="BBE09530.1"/>
    <property type="molecule type" value="Genomic_DNA"/>
</dbReference>
<dbReference type="GO" id="GO:0003677">
    <property type="term" value="F:DNA binding"/>
    <property type="evidence" value="ECO:0007669"/>
    <property type="project" value="InterPro"/>
</dbReference>
<sequence length="164" mass="18491">MTLLFLAGTLYDMDIHARIKQKRLEKKFSLEELAQKVGVKSWQAVQHWERPENKGGTAPHRNRLPLVAKALGVSPEWLQFGDEATSARKRGRKGKPMSTLEQKLINHHENLSIAVRQLIQKLIDADTVSTLPNNVVAALDSVLGVYLELRQAFQHQKPQKTSAP</sequence>
<gene>
    <name evidence="1" type="ORF">MCB1EB_1369</name>
</gene>
<dbReference type="InterPro" id="IPR001387">
    <property type="entry name" value="Cro/C1-type_HTH"/>
</dbReference>
<keyword evidence="2" id="KW-1185">Reference proteome</keyword>
<protein>
    <submittedName>
        <fullName evidence="1">Phage repressor</fullName>
    </submittedName>
</protein>
<dbReference type="RefSeq" id="WP_126353938.1">
    <property type="nucleotide sequence ID" value="NZ_AP018150.1"/>
</dbReference>
<reference evidence="1 2" key="1">
    <citation type="journal article" date="2018" name="Microbes Environ.">
        <title>Comparative Genomic Insights into Endofungal Lifestyles of Two Bacterial Endosymbionts, Mycoavidus cysteinexigens and Burkholderia rhizoxinica.</title>
        <authorList>
            <person name="Sharmin D."/>
            <person name="Guo Y."/>
            <person name="Nishizawa T."/>
            <person name="Ohshima S."/>
            <person name="Sato Y."/>
            <person name="Takashima Y."/>
            <person name="Narisawa K."/>
            <person name="Ohta H."/>
        </authorList>
    </citation>
    <scope>NUCLEOTIDE SEQUENCE [LARGE SCALE GENOMIC DNA]</scope>
    <source>
        <strain evidence="1 2">B1-EB</strain>
    </source>
</reference>
<dbReference type="InterPro" id="IPR010982">
    <property type="entry name" value="Lambda_DNA-bd_dom_sf"/>
</dbReference>
<organism evidence="1 2">
    <name type="scientific">Mycoavidus cysteinexigens</name>
    <dbReference type="NCBI Taxonomy" id="1553431"/>
    <lineage>
        <taxon>Bacteria</taxon>
        <taxon>Pseudomonadati</taxon>
        <taxon>Pseudomonadota</taxon>
        <taxon>Betaproteobacteria</taxon>
        <taxon>Burkholderiales</taxon>
        <taxon>Burkholderiaceae</taxon>
        <taxon>Mycoavidus</taxon>
    </lineage>
</organism>
<evidence type="ECO:0000313" key="1">
    <source>
        <dbReference type="EMBL" id="BBE09530.1"/>
    </source>
</evidence>
<dbReference type="SMART" id="SM00530">
    <property type="entry name" value="HTH_XRE"/>
    <property type="match status" value="1"/>
</dbReference>
<accession>A0A2Z6EVQ0</accession>
<dbReference type="Pfam" id="PF01381">
    <property type="entry name" value="HTH_3"/>
    <property type="match status" value="1"/>
</dbReference>
<dbReference type="PROSITE" id="PS50943">
    <property type="entry name" value="HTH_CROC1"/>
    <property type="match status" value="1"/>
</dbReference>
<dbReference type="Proteomes" id="UP000282597">
    <property type="component" value="Chromosome"/>
</dbReference>